<comment type="subcellular location">
    <subcellularLocation>
        <location evidence="1">Membrane</location>
    </subcellularLocation>
</comment>
<dbReference type="Gene3D" id="3.10.20.310">
    <property type="entry name" value="membrane protein fhac"/>
    <property type="match status" value="1"/>
</dbReference>
<keyword evidence="6" id="KW-1185">Reference proteome</keyword>
<dbReference type="OrthoDB" id="9769707at2"/>
<evidence type="ECO:0000256" key="3">
    <source>
        <dbReference type="ARBA" id="ARBA00023136"/>
    </source>
</evidence>
<evidence type="ECO:0000259" key="4">
    <source>
        <dbReference type="Pfam" id="PF01103"/>
    </source>
</evidence>
<dbReference type="Gene3D" id="2.40.160.50">
    <property type="entry name" value="membrane protein fhac: a member of the omp85/tpsb transporter family"/>
    <property type="match status" value="1"/>
</dbReference>
<keyword evidence="2" id="KW-0812">Transmembrane</keyword>
<reference evidence="5 6" key="1">
    <citation type="submission" date="2015-09" db="EMBL/GenBank/DDBJ databases">
        <authorList>
            <consortium name="Swine Surveillance"/>
        </authorList>
    </citation>
    <scope>NUCLEOTIDE SEQUENCE [LARGE SCALE GENOMIC DNA]</scope>
    <source>
        <strain evidence="5 6">CECT 7688</strain>
    </source>
</reference>
<protein>
    <submittedName>
        <fullName evidence="5">Autotransporter assembly factor TamA</fullName>
    </submittedName>
</protein>
<organism evidence="5 6">
    <name type="scientific">Shimia marina</name>
    <dbReference type="NCBI Taxonomy" id="321267"/>
    <lineage>
        <taxon>Bacteria</taxon>
        <taxon>Pseudomonadati</taxon>
        <taxon>Pseudomonadota</taxon>
        <taxon>Alphaproteobacteria</taxon>
        <taxon>Rhodobacterales</taxon>
        <taxon>Roseobacteraceae</taxon>
    </lineage>
</organism>
<dbReference type="AlphaFoldDB" id="A0A0P1EMQ6"/>
<evidence type="ECO:0000256" key="1">
    <source>
        <dbReference type="ARBA" id="ARBA00004370"/>
    </source>
</evidence>
<dbReference type="InterPro" id="IPR039910">
    <property type="entry name" value="D15-like"/>
</dbReference>
<dbReference type="PANTHER" id="PTHR12815">
    <property type="entry name" value="SORTING AND ASSEMBLY MACHINERY SAMM50 PROTEIN FAMILY MEMBER"/>
    <property type="match status" value="1"/>
</dbReference>
<dbReference type="InterPro" id="IPR000184">
    <property type="entry name" value="Bac_surfAg_D15"/>
</dbReference>
<dbReference type="RefSeq" id="WP_058238930.1">
    <property type="nucleotide sequence ID" value="NZ_CYPW01000006.1"/>
</dbReference>
<dbReference type="GO" id="GO:0019867">
    <property type="term" value="C:outer membrane"/>
    <property type="evidence" value="ECO:0007669"/>
    <property type="project" value="InterPro"/>
</dbReference>
<sequence length="588" mass="62956">MVATAGLGITLEPLNAFEIDFRTHGGDETLPDRLSGASLLTTAKEDGTTGGQDVVAAAQSDYKRMISVLYGQGYFSPKISIRVNGQEAADISPFANIATVSDVVVDVTPGPRFLFGRTEMAPLTPETELTEDFAPKAPANLNAIESAAREGIDGWRTEGHAKARVSDQSITADHRNSELDVDITLEPGPKLRFGKLTYRGDSKVPEARVLEIADLPEGAPFSPETVSQVSARLRRTETFRSIDLREADTPNADDTLDMELTVVDNAPRRFGFGAELESRDGLSLTAFWLHRNLRNQADSLRFDAAIENLGAQSSGVNYRVGTLYTRPATLRSNVSLTLGAELKQEDEDLYFLRQLGASVGLKRIHSDRFETSLALTGFFSDVDDNFGERHFKAIGVSSTTKLDRRDNISNPTRGYYVEATAFPYAGGGDAESTLYLEGDLRAYRGFGSDNGVIAAGRLQLGSIIGPSLSETPPDLLFYSGGGGTVRGQPYQSNFVTVDGIESGGLSFLGLSGELRVKITDTISTVAFYDAGFVGESAALTSGGSWHAGAGLGVRYNTGFGPLRLDLGLPVSGGTGDGVQLYIGIGHTY</sequence>
<dbReference type="EMBL" id="CYPW01000006">
    <property type="protein sequence ID" value="CUH51651.1"/>
    <property type="molecule type" value="Genomic_DNA"/>
</dbReference>
<feature type="domain" description="Bacterial surface antigen (D15)" evidence="4">
    <location>
        <begin position="311"/>
        <end position="587"/>
    </location>
</feature>
<dbReference type="STRING" id="321267.SHM7688_01090"/>
<dbReference type="Proteomes" id="UP000054823">
    <property type="component" value="Unassembled WGS sequence"/>
</dbReference>
<dbReference type="Pfam" id="PF01103">
    <property type="entry name" value="Omp85"/>
    <property type="match status" value="1"/>
</dbReference>
<accession>A0A0P1EMQ6</accession>
<dbReference type="PANTHER" id="PTHR12815:SF42">
    <property type="entry name" value="BACTERIAL SURFACE ANTIGEN (D15) DOMAIN-CONTAINING PROTEIN"/>
    <property type="match status" value="1"/>
</dbReference>
<evidence type="ECO:0000256" key="2">
    <source>
        <dbReference type="ARBA" id="ARBA00022452"/>
    </source>
</evidence>
<name>A0A0P1EMQ6_9RHOB</name>
<evidence type="ECO:0000313" key="5">
    <source>
        <dbReference type="EMBL" id="CUH51651.1"/>
    </source>
</evidence>
<evidence type="ECO:0000313" key="6">
    <source>
        <dbReference type="Proteomes" id="UP000054823"/>
    </source>
</evidence>
<gene>
    <name evidence="5" type="primary">tamA</name>
    <name evidence="5" type="ORF">SHM7688_01090</name>
</gene>
<keyword evidence="2" id="KW-1134">Transmembrane beta strand</keyword>
<proteinExistence type="predicted"/>
<keyword evidence="3" id="KW-0472">Membrane</keyword>